<dbReference type="InterPro" id="IPR001012">
    <property type="entry name" value="UBX_dom"/>
</dbReference>
<dbReference type="EMBL" id="CH991572">
    <property type="protein sequence ID" value="EDQ85566.1"/>
    <property type="molecule type" value="Genomic_DNA"/>
</dbReference>
<feature type="domain" description="UBX" evidence="3">
    <location>
        <begin position="605"/>
        <end position="666"/>
    </location>
</feature>
<name>A9V9Y3_MONBE</name>
<dbReference type="KEGG" id="mbr:MONBRDRAFT_29043"/>
<dbReference type="RefSeq" id="XP_001749515.1">
    <property type="nucleotide sequence ID" value="XM_001749463.1"/>
</dbReference>
<reference evidence="4 5" key="1">
    <citation type="journal article" date="2008" name="Nature">
        <title>The genome of the choanoflagellate Monosiga brevicollis and the origin of metazoans.</title>
        <authorList>
            <consortium name="JGI Sequencing"/>
            <person name="King N."/>
            <person name="Westbrook M.J."/>
            <person name="Young S.L."/>
            <person name="Kuo A."/>
            <person name="Abedin M."/>
            <person name="Chapman J."/>
            <person name="Fairclough S."/>
            <person name="Hellsten U."/>
            <person name="Isogai Y."/>
            <person name="Letunic I."/>
            <person name="Marr M."/>
            <person name="Pincus D."/>
            <person name="Putnam N."/>
            <person name="Rokas A."/>
            <person name="Wright K.J."/>
            <person name="Zuzow R."/>
            <person name="Dirks W."/>
            <person name="Good M."/>
            <person name="Goodstein D."/>
            <person name="Lemons D."/>
            <person name="Li W."/>
            <person name="Lyons J.B."/>
            <person name="Morris A."/>
            <person name="Nichols S."/>
            <person name="Richter D.J."/>
            <person name="Salamov A."/>
            <person name="Bork P."/>
            <person name="Lim W.A."/>
            <person name="Manning G."/>
            <person name="Miller W.T."/>
            <person name="McGinnis W."/>
            <person name="Shapiro H."/>
            <person name="Tjian R."/>
            <person name="Grigoriev I.V."/>
            <person name="Rokhsar D."/>
        </authorList>
    </citation>
    <scope>NUCLEOTIDE SEQUENCE [LARGE SCALE GENOMIC DNA]</scope>
    <source>
        <strain evidence="5">MX1 / ATCC 50154</strain>
    </source>
</reference>
<dbReference type="STRING" id="81824.A9V9Y3"/>
<dbReference type="InterPro" id="IPR006577">
    <property type="entry name" value="UAS"/>
</dbReference>
<keyword evidence="5" id="KW-1185">Reference proteome</keyword>
<dbReference type="Gene3D" id="3.40.30.10">
    <property type="entry name" value="Glutaredoxin"/>
    <property type="match status" value="1"/>
</dbReference>
<dbReference type="AlphaFoldDB" id="A9V9Y3"/>
<dbReference type="GeneID" id="5894816"/>
<feature type="coiled-coil region" evidence="2">
    <location>
        <begin position="534"/>
        <end position="573"/>
    </location>
</feature>
<dbReference type="eggNOG" id="KOG1363">
    <property type="taxonomic scope" value="Eukaryota"/>
</dbReference>
<sequence length="676" mass="75367">MQRHNEAWLASHRIASHRIASHRIASHRIASHRIASHRIASQQTHLHLMRIFLPKRSLHTTSIILSGRLRRRKARRRAGPDSPSYHEHQRIKCRTNTLIPDLYLVIYYLNLFIIITKTEATNSHVNVFYLSQALSLSLKLSNSQALKLSLSLCQALSSSVKLSLSLSLSLSSSLSHKQALSLSQALSLKLSNSQALSLKNSLSSSLSLLISLSLSLELLRQWQNQLSVSGYSPTRGFVPLALVLVALFKMASEEHVQFLQDLSGLPEEQCRSILADNGNDLQVPRLLQGQAAKVFSGPGICQQAFAADTPPSQTQGAESLPELLLRMALGPVRFAKDVMVVIFRLLAAFFGTLLPGFDLSRLGFAAPGPSRTVQEDLRARHPDLSFPMMLEGSFQEASRQSRSDIKFLLIYLHAEQHQDVDAFARTILASDALRTLVEERCVMYAANLNSREGHAVAVQVRALAFPCLAVCLHTDGALQLLHTQQGLADPDRVMGALLQTLDRYEPVLIAARADRMEVQQSQAIREEQDLAYQQSLLEDQRKSEERRLEQERAEQEAAEAAAAEAKQAQATQDRHARLAALKANFPAEPVKGDGVIKVAIQLPQRRVHRLFRTSDPTSLIYDFVDCQDELESSQFGLFTTQPKRRIANDQQTLAEQDLTRNVLLLCHEEGEDEEEA</sequence>
<dbReference type="InParanoid" id="A9V9Y3"/>
<evidence type="ECO:0000313" key="5">
    <source>
        <dbReference type="Proteomes" id="UP000001357"/>
    </source>
</evidence>
<dbReference type="SUPFAM" id="SSF52833">
    <property type="entry name" value="Thioredoxin-like"/>
    <property type="match status" value="1"/>
</dbReference>
<organism evidence="4 5">
    <name type="scientific">Monosiga brevicollis</name>
    <name type="common">Choanoflagellate</name>
    <dbReference type="NCBI Taxonomy" id="81824"/>
    <lineage>
        <taxon>Eukaryota</taxon>
        <taxon>Choanoflagellata</taxon>
        <taxon>Craspedida</taxon>
        <taxon>Salpingoecidae</taxon>
        <taxon>Monosiga</taxon>
    </lineage>
</organism>
<gene>
    <name evidence="4" type="ORF">MONBRDRAFT_29043</name>
</gene>
<dbReference type="PANTHER" id="PTHR23322:SF1">
    <property type="entry name" value="FAS-ASSOCIATED FACTOR 2"/>
    <property type="match status" value="1"/>
</dbReference>
<dbReference type="PANTHER" id="PTHR23322">
    <property type="entry name" value="FAS-ASSOCIATED PROTEIN"/>
    <property type="match status" value="1"/>
</dbReference>
<dbReference type="PROSITE" id="PS50033">
    <property type="entry name" value="UBX"/>
    <property type="match status" value="1"/>
</dbReference>
<dbReference type="GO" id="GO:0043130">
    <property type="term" value="F:ubiquitin binding"/>
    <property type="evidence" value="ECO:0000318"/>
    <property type="project" value="GO_Central"/>
</dbReference>
<keyword evidence="1 2" id="KW-0175">Coiled coil</keyword>
<evidence type="ECO:0000256" key="2">
    <source>
        <dbReference type="SAM" id="Coils"/>
    </source>
</evidence>
<dbReference type="SUPFAM" id="SSF54236">
    <property type="entry name" value="Ubiquitin-like"/>
    <property type="match status" value="1"/>
</dbReference>
<dbReference type="GO" id="GO:0005783">
    <property type="term" value="C:endoplasmic reticulum"/>
    <property type="evidence" value="ECO:0000318"/>
    <property type="project" value="GO_Central"/>
</dbReference>
<proteinExistence type="predicted"/>
<dbReference type="InterPro" id="IPR050730">
    <property type="entry name" value="UBX_domain-protein"/>
</dbReference>
<dbReference type="InterPro" id="IPR029071">
    <property type="entry name" value="Ubiquitin-like_domsf"/>
</dbReference>
<evidence type="ECO:0000259" key="3">
    <source>
        <dbReference type="PROSITE" id="PS50033"/>
    </source>
</evidence>
<evidence type="ECO:0000256" key="1">
    <source>
        <dbReference type="ARBA" id="ARBA00023054"/>
    </source>
</evidence>
<dbReference type="Pfam" id="PF00789">
    <property type="entry name" value="UBX"/>
    <property type="match status" value="1"/>
</dbReference>
<dbReference type="Proteomes" id="UP000001357">
    <property type="component" value="Unassembled WGS sequence"/>
</dbReference>
<protein>
    <recommendedName>
        <fullName evidence="3">UBX domain-containing protein</fullName>
    </recommendedName>
</protein>
<dbReference type="Gene3D" id="3.10.20.90">
    <property type="entry name" value="Phosphatidylinositol 3-kinase Catalytic Subunit, Chain A, domain 1"/>
    <property type="match status" value="1"/>
</dbReference>
<dbReference type="InterPro" id="IPR036249">
    <property type="entry name" value="Thioredoxin-like_sf"/>
</dbReference>
<dbReference type="CDD" id="cd01767">
    <property type="entry name" value="UBX"/>
    <property type="match status" value="1"/>
</dbReference>
<accession>A9V9Y3</accession>
<dbReference type="SMART" id="SM00594">
    <property type="entry name" value="UAS"/>
    <property type="match status" value="1"/>
</dbReference>
<evidence type="ECO:0000313" key="4">
    <source>
        <dbReference type="EMBL" id="EDQ85566.1"/>
    </source>
</evidence>
<dbReference type="GO" id="GO:0036503">
    <property type="term" value="P:ERAD pathway"/>
    <property type="evidence" value="ECO:0000318"/>
    <property type="project" value="GO_Central"/>
</dbReference>